<accession>A0A6J4RZL9</accession>
<dbReference type="InterPro" id="IPR012349">
    <property type="entry name" value="Split_barrel_FMN-bd"/>
</dbReference>
<evidence type="ECO:0000313" key="3">
    <source>
        <dbReference type="EMBL" id="CAA9485775.1"/>
    </source>
</evidence>
<evidence type="ECO:0000256" key="1">
    <source>
        <dbReference type="ARBA" id="ARBA00023002"/>
    </source>
</evidence>
<sequence>MTENGRVGIPEGYEDLVESTALVHVATVGPNGEPQNNPVWFDWDGEHIKFSQTKTRQKYRNVSREPRVALSIVDPENPYRYLEVRGEVDHIEEDPENDFINAMAKKYMGVDVYPLHQPGDERVVVYVRPQHTTQMGA</sequence>
<dbReference type="AlphaFoldDB" id="A0A6J4RZL9"/>
<dbReference type="PANTHER" id="PTHR35176">
    <property type="entry name" value="HEME OXYGENASE HI_0854-RELATED"/>
    <property type="match status" value="1"/>
</dbReference>
<gene>
    <name evidence="3" type="ORF">AVDCRST_MAG25-3073</name>
</gene>
<dbReference type="Gene3D" id="2.30.110.10">
    <property type="entry name" value="Electron Transport, Fmn-binding Protein, Chain A"/>
    <property type="match status" value="1"/>
</dbReference>
<dbReference type="GO" id="GO:0005829">
    <property type="term" value="C:cytosol"/>
    <property type="evidence" value="ECO:0007669"/>
    <property type="project" value="TreeGrafter"/>
</dbReference>
<dbReference type="Pfam" id="PF01243">
    <property type="entry name" value="PNPOx_N"/>
    <property type="match status" value="1"/>
</dbReference>
<dbReference type="InterPro" id="IPR019920">
    <property type="entry name" value="F420-binding_dom_put"/>
</dbReference>
<dbReference type="PANTHER" id="PTHR35176:SF6">
    <property type="entry name" value="HEME OXYGENASE HI_0854-RELATED"/>
    <property type="match status" value="1"/>
</dbReference>
<reference evidence="3" key="1">
    <citation type="submission" date="2020-02" db="EMBL/GenBank/DDBJ databases">
        <authorList>
            <person name="Meier V. D."/>
        </authorList>
    </citation>
    <scope>NUCLEOTIDE SEQUENCE</scope>
    <source>
        <strain evidence="3">AVDCRST_MAG25</strain>
    </source>
</reference>
<dbReference type="GO" id="GO:0070967">
    <property type="term" value="F:coenzyme F420 binding"/>
    <property type="evidence" value="ECO:0007669"/>
    <property type="project" value="TreeGrafter"/>
</dbReference>
<dbReference type="NCBIfam" id="TIGR03618">
    <property type="entry name" value="Rv1155_F420"/>
    <property type="match status" value="1"/>
</dbReference>
<dbReference type="InterPro" id="IPR052019">
    <property type="entry name" value="F420H2_bilvrd_red/Heme_oxyg"/>
</dbReference>
<protein>
    <submittedName>
        <fullName evidence="3">Oxidoreductase</fullName>
    </submittedName>
</protein>
<feature type="domain" description="Pyridoxamine 5'-phosphate oxidase N-terminal" evidence="2">
    <location>
        <begin position="11"/>
        <end position="134"/>
    </location>
</feature>
<dbReference type="InterPro" id="IPR011576">
    <property type="entry name" value="Pyridox_Oxase_N"/>
</dbReference>
<organism evidence="3">
    <name type="scientific">uncultured Rubrobacteraceae bacterium</name>
    <dbReference type="NCBI Taxonomy" id="349277"/>
    <lineage>
        <taxon>Bacteria</taxon>
        <taxon>Bacillati</taxon>
        <taxon>Actinomycetota</taxon>
        <taxon>Rubrobacteria</taxon>
        <taxon>Rubrobacterales</taxon>
        <taxon>Rubrobacteraceae</taxon>
        <taxon>environmental samples</taxon>
    </lineage>
</organism>
<keyword evidence="1" id="KW-0560">Oxidoreductase</keyword>
<name>A0A6J4RZL9_9ACTN</name>
<dbReference type="SUPFAM" id="SSF50475">
    <property type="entry name" value="FMN-binding split barrel"/>
    <property type="match status" value="1"/>
</dbReference>
<evidence type="ECO:0000259" key="2">
    <source>
        <dbReference type="Pfam" id="PF01243"/>
    </source>
</evidence>
<proteinExistence type="predicted"/>
<dbReference type="GO" id="GO:0016627">
    <property type="term" value="F:oxidoreductase activity, acting on the CH-CH group of donors"/>
    <property type="evidence" value="ECO:0007669"/>
    <property type="project" value="TreeGrafter"/>
</dbReference>
<dbReference type="EMBL" id="CADCVI010000205">
    <property type="protein sequence ID" value="CAA9485775.1"/>
    <property type="molecule type" value="Genomic_DNA"/>
</dbReference>